<evidence type="ECO:0000313" key="2">
    <source>
        <dbReference type="Proteomes" id="UP000594638"/>
    </source>
</evidence>
<evidence type="ECO:0000313" key="1">
    <source>
        <dbReference type="EMBL" id="CAA3005564.1"/>
    </source>
</evidence>
<keyword evidence="2" id="KW-1185">Reference proteome</keyword>
<dbReference type="EMBL" id="CACTIH010007247">
    <property type="protein sequence ID" value="CAA3005564.1"/>
    <property type="molecule type" value="Genomic_DNA"/>
</dbReference>
<dbReference type="OrthoDB" id="439808at2759"/>
<dbReference type="Gramene" id="OE9A092120T1">
    <property type="protein sequence ID" value="OE9A092120C1"/>
    <property type="gene ID" value="OE9A092120"/>
</dbReference>
<proteinExistence type="predicted"/>
<dbReference type="AlphaFoldDB" id="A0A8S0TIV5"/>
<organism evidence="1 2">
    <name type="scientific">Olea europaea subsp. europaea</name>
    <dbReference type="NCBI Taxonomy" id="158383"/>
    <lineage>
        <taxon>Eukaryota</taxon>
        <taxon>Viridiplantae</taxon>
        <taxon>Streptophyta</taxon>
        <taxon>Embryophyta</taxon>
        <taxon>Tracheophyta</taxon>
        <taxon>Spermatophyta</taxon>
        <taxon>Magnoliopsida</taxon>
        <taxon>eudicotyledons</taxon>
        <taxon>Gunneridae</taxon>
        <taxon>Pentapetalae</taxon>
        <taxon>asterids</taxon>
        <taxon>lamiids</taxon>
        <taxon>Lamiales</taxon>
        <taxon>Oleaceae</taxon>
        <taxon>Oleeae</taxon>
        <taxon>Olea</taxon>
    </lineage>
</organism>
<name>A0A8S0TIV5_OLEEU</name>
<gene>
    <name evidence="1" type="ORF">OLEA9_A092120</name>
</gene>
<reference evidence="1 2" key="1">
    <citation type="submission" date="2019-12" db="EMBL/GenBank/DDBJ databases">
        <authorList>
            <person name="Alioto T."/>
            <person name="Alioto T."/>
            <person name="Gomez Garrido J."/>
        </authorList>
    </citation>
    <scope>NUCLEOTIDE SEQUENCE [LARGE SCALE GENOMIC DNA]</scope>
</reference>
<protein>
    <submittedName>
        <fullName evidence="1">Uncharacterized protein</fullName>
    </submittedName>
</protein>
<dbReference type="Proteomes" id="UP000594638">
    <property type="component" value="Unassembled WGS sequence"/>
</dbReference>
<sequence>MSGGQGFNYYQQRSFLPYNDTFGYLLSEYGSFAGYPHGAGSFGGGYGEIGYDLTPGAPMSPWRRPEMVGVKRSFLLYGNAAPGYLTYFNGGAGVMGMAANGYYGILWTGFDA</sequence>
<comment type="caution">
    <text evidence="1">The sequence shown here is derived from an EMBL/GenBank/DDBJ whole genome shotgun (WGS) entry which is preliminary data.</text>
</comment>
<accession>A0A8S0TIV5</accession>